<dbReference type="AlphaFoldDB" id="A0A1F5N9D5"/>
<dbReference type="Proteomes" id="UP000177610">
    <property type="component" value="Unassembled WGS sequence"/>
</dbReference>
<proteinExistence type="predicted"/>
<accession>A0A1F5N9D5</accession>
<sequence>MTLNLLKNIAAVVVLILIGLAVERFAIRRESPPPIPQETNFDFTGHIVRNNPGLKPDTWYLIYEKPGQPALNVELKFDEKSFCFVNDQSIFCSEYTFTVGQAIHVEGVEKDNIVLIRQMIVLEDVEPAKLLQIKLYYYNEDRDREISGGEWLSLDPEAVIPVERQIPTTMTPIQDAIRLLIRGELSSEERDEGFMTEFPNEDFKLLGANLKAGVLTLEFTEVPGFTMGGSARIRLMTASITKTAKQFSEVKTVKFLPEEIFQP</sequence>
<dbReference type="STRING" id="1817821.A2717_00765"/>
<dbReference type="Pfam" id="PF10646">
    <property type="entry name" value="Germane"/>
    <property type="match status" value="1"/>
</dbReference>
<evidence type="ECO:0000259" key="1">
    <source>
        <dbReference type="Pfam" id="PF10646"/>
    </source>
</evidence>
<comment type="caution">
    <text evidence="2">The sequence shown here is derived from an EMBL/GenBank/DDBJ whole genome shotgun (WGS) entry which is preliminary data.</text>
</comment>
<feature type="domain" description="GerMN" evidence="1">
    <location>
        <begin position="135"/>
        <end position="256"/>
    </location>
</feature>
<name>A0A1F5N9D5_9BACT</name>
<reference evidence="2 3" key="1">
    <citation type="journal article" date="2016" name="Nat. Commun.">
        <title>Thousands of microbial genomes shed light on interconnected biogeochemical processes in an aquifer system.</title>
        <authorList>
            <person name="Anantharaman K."/>
            <person name="Brown C.T."/>
            <person name="Hug L.A."/>
            <person name="Sharon I."/>
            <person name="Castelle C.J."/>
            <person name="Probst A.J."/>
            <person name="Thomas B.C."/>
            <person name="Singh A."/>
            <person name="Wilkins M.J."/>
            <person name="Karaoz U."/>
            <person name="Brodie E.L."/>
            <person name="Williams K.H."/>
            <person name="Hubbard S.S."/>
            <person name="Banfield J.F."/>
        </authorList>
    </citation>
    <scope>NUCLEOTIDE SEQUENCE [LARGE SCALE GENOMIC DNA]</scope>
</reference>
<dbReference type="EMBL" id="MFEH01000002">
    <property type="protein sequence ID" value="OGE74050.1"/>
    <property type="molecule type" value="Genomic_DNA"/>
</dbReference>
<evidence type="ECO:0000313" key="2">
    <source>
        <dbReference type="EMBL" id="OGE74050.1"/>
    </source>
</evidence>
<gene>
    <name evidence="2" type="ORF">A2717_00765</name>
</gene>
<protein>
    <recommendedName>
        <fullName evidence="1">GerMN domain-containing protein</fullName>
    </recommendedName>
</protein>
<organism evidence="2 3">
    <name type="scientific">Candidatus Doudnabacteria bacterium RIFCSPHIGHO2_01_FULL_41_86</name>
    <dbReference type="NCBI Taxonomy" id="1817821"/>
    <lineage>
        <taxon>Bacteria</taxon>
        <taxon>Candidatus Doudnaibacteriota</taxon>
    </lineage>
</organism>
<evidence type="ECO:0000313" key="3">
    <source>
        <dbReference type="Proteomes" id="UP000177610"/>
    </source>
</evidence>
<dbReference type="InterPro" id="IPR019606">
    <property type="entry name" value="GerMN"/>
</dbReference>